<proteinExistence type="predicted"/>
<reference evidence="1" key="1">
    <citation type="submission" date="2016-04" db="EMBL/GenBank/DDBJ databases">
        <authorList>
            <person name="Calderon-Fernandez G.M.Sr."/>
        </authorList>
    </citation>
    <scope>NUCLEOTIDE SEQUENCE</scope>
    <source>
        <strain evidence="1">Int1</strain>
        <tissue evidence="1">Integument</tissue>
    </source>
</reference>
<protein>
    <submittedName>
        <fullName evidence="1">Trna pseudouridine(38/39) synthase</fullName>
    </submittedName>
</protein>
<dbReference type="EMBL" id="GEMB01007491">
    <property type="protein sequence ID" value="JAR95937.1"/>
    <property type="molecule type" value="Transcribed_RNA"/>
</dbReference>
<accession>A0A161MGH3</accession>
<name>A0A161MGH3_TRIIF</name>
<reference evidence="1" key="2">
    <citation type="journal article" date="2017" name="J. Med. Entomol.">
        <title>Transcriptome Analysis of the Triatoma infestans (Hemiptera: Reduviidae) Integument.</title>
        <authorList>
            <person name="Calderon-Fernandez G.M."/>
            <person name="Moriconi D.E."/>
            <person name="Dulbecco A.B."/>
            <person name="Juarez M.P."/>
        </authorList>
    </citation>
    <scope>NUCLEOTIDE SEQUENCE</scope>
    <source>
        <strain evidence="1">Int1</strain>
        <tissue evidence="1">Integument</tissue>
    </source>
</reference>
<evidence type="ECO:0000313" key="1">
    <source>
        <dbReference type="EMBL" id="JAR95937.1"/>
    </source>
</evidence>
<organism evidence="1">
    <name type="scientific">Triatoma infestans</name>
    <name type="common">Assassin bug</name>
    <dbReference type="NCBI Taxonomy" id="30076"/>
    <lineage>
        <taxon>Eukaryota</taxon>
        <taxon>Metazoa</taxon>
        <taxon>Ecdysozoa</taxon>
        <taxon>Arthropoda</taxon>
        <taxon>Hexapoda</taxon>
        <taxon>Insecta</taxon>
        <taxon>Pterygota</taxon>
        <taxon>Neoptera</taxon>
        <taxon>Paraneoptera</taxon>
        <taxon>Hemiptera</taxon>
        <taxon>Heteroptera</taxon>
        <taxon>Panheteroptera</taxon>
        <taxon>Cimicomorpha</taxon>
        <taxon>Reduviidae</taxon>
        <taxon>Triatominae</taxon>
        <taxon>Triatoma</taxon>
    </lineage>
</organism>
<sequence>MDFKKVSKDKNKFLDKDDLKTYSNEELISKVLQLQSHNEQLKNIIAKRDYRKNKDTSNSSKFDFKEMSLATCAVKNPLLGWNYQGFVCQEDSYKYHRTSCNGSTF</sequence>
<dbReference type="AlphaFoldDB" id="A0A161MGH3"/>